<dbReference type="Proteomes" id="UP000296201">
    <property type="component" value="Chromosome"/>
</dbReference>
<protein>
    <submittedName>
        <fullName evidence="1">Uncharacterized protein</fullName>
    </submittedName>
</protein>
<name>A0A4P7NYM7_9GAMM</name>
<accession>A0A4P7NYM7</accession>
<proteinExistence type="predicted"/>
<reference evidence="1 2" key="1">
    <citation type="submission" date="2018-08" db="EMBL/GenBank/DDBJ databases">
        <title>Horizontal acquisition of hydrogen conversion ability and other habitat adaptations in Hydrogenovibrio crunogenus strains.</title>
        <authorList>
            <person name="Gonnella G."/>
            <person name="Adam N."/>
            <person name="Perner M."/>
        </authorList>
    </citation>
    <scope>NUCLEOTIDE SEQUENCE [LARGE SCALE GENOMIC DNA]</scope>
    <source>
        <strain evidence="1 2">SP-41</strain>
    </source>
</reference>
<sequence>MGFYEELNELKQKFKRELEVGASIQSIVINNFSTLKSLLRTRKEGSSGPFTTRQLADCFGIGYFALRGALRRAENKVESKHISYSKKNREVNKPLVKRVAMQEWQQVYESDLAVTRLSQSLEALLKVIDSKQSFLLDLEDGSDLYKMVYREKRDDFVIFDAFAKEGKSKISKQMKFSKDTGFSKKGINYE</sequence>
<dbReference type="AlphaFoldDB" id="A0A4P7NYM7"/>
<keyword evidence="2" id="KW-1185">Reference proteome</keyword>
<dbReference type="EMBL" id="CP032096">
    <property type="protein sequence ID" value="QBZ82748.1"/>
    <property type="molecule type" value="Genomic_DNA"/>
</dbReference>
<gene>
    <name evidence="1" type="ORF">GHNINEIG_00784</name>
</gene>
<dbReference type="OrthoDB" id="9966336at2"/>
<evidence type="ECO:0000313" key="1">
    <source>
        <dbReference type="EMBL" id="QBZ82748.1"/>
    </source>
</evidence>
<evidence type="ECO:0000313" key="2">
    <source>
        <dbReference type="Proteomes" id="UP000296201"/>
    </source>
</evidence>
<dbReference type="RefSeq" id="WP_135795424.1">
    <property type="nucleotide sequence ID" value="NZ_CP032096.1"/>
</dbReference>
<organism evidence="1 2">
    <name type="scientific">Hydrogenovibrio crunogenus</name>
    <dbReference type="NCBI Taxonomy" id="39765"/>
    <lineage>
        <taxon>Bacteria</taxon>
        <taxon>Pseudomonadati</taxon>
        <taxon>Pseudomonadota</taxon>
        <taxon>Gammaproteobacteria</taxon>
        <taxon>Thiotrichales</taxon>
        <taxon>Piscirickettsiaceae</taxon>
        <taxon>Hydrogenovibrio</taxon>
    </lineage>
</organism>